<dbReference type="PANTHER" id="PTHR42754">
    <property type="entry name" value="ENDOGLUCANASE"/>
    <property type="match status" value="1"/>
</dbReference>
<evidence type="ECO:0000256" key="1">
    <source>
        <dbReference type="SAM" id="Phobius"/>
    </source>
</evidence>
<dbReference type="PANTHER" id="PTHR42754:SF1">
    <property type="entry name" value="LIPOPROTEIN"/>
    <property type="match status" value="1"/>
</dbReference>
<dbReference type="InParanoid" id="L0H9Q9"/>
<reference evidence="3" key="1">
    <citation type="submission" date="2011-12" db="EMBL/GenBank/DDBJ databases">
        <title>Complete sequence of Methanoregula formicicum SMSP.</title>
        <authorList>
            <person name="Lucas S."/>
            <person name="Han J."/>
            <person name="Lapidus A."/>
            <person name="Cheng J.-F."/>
            <person name="Goodwin L."/>
            <person name="Pitluck S."/>
            <person name="Peters L."/>
            <person name="Ovchinnikova G."/>
            <person name="Teshima H."/>
            <person name="Detter J.C."/>
            <person name="Han C."/>
            <person name="Tapia R."/>
            <person name="Land M."/>
            <person name="Hauser L."/>
            <person name="Kyrpides N."/>
            <person name="Ivanova N."/>
            <person name="Pagani I."/>
            <person name="Imachi H."/>
            <person name="Tamaki H."/>
            <person name="Sekiguchi Y."/>
            <person name="Kamagata Y."/>
            <person name="Cadillo-Quiroz H."/>
            <person name="Zinder S."/>
            <person name="Liu W.-T."/>
            <person name="Woyke T."/>
        </authorList>
    </citation>
    <scope>NUCLEOTIDE SEQUENCE [LARGE SCALE GENOMIC DNA]</scope>
    <source>
        <strain evidence="3">DSM 22288 / NBRC 105244 / SMSP</strain>
    </source>
</reference>
<dbReference type="InterPro" id="IPR011047">
    <property type="entry name" value="Quinoprotein_ADH-like_sf"/>
</dbReference>
<evidence type="ECO:0000313" key="3">
    <source>
        <dbReference type="Proteomes" id="UP000010824"/>
    </source>
</evidence>
<dbReference type="GeneID" id="14309087"/>
<proteinExistence type="predicted"/>
<feature type="transmembrane region" description="Helical" evidence="1">
    <location>
        <begin position="12"/>
        <end position="31"/>
    </location>
</feature>
<dbReference type="AlphaFoldDB" id="L0H9Q9"/>
<keyword evidence="3" id="KW-1185">Reference proteome</keyword>
<dbReference type="Gene3D" id="2.130.10.10">
    <property type="entry name" value="YVTN repeat-like/Quinoprotein amine dehydrogenase"/>
    <property type="match status" value="1"/>
</dbReference>
<gene>
    <name evidence="2" type="ordered locus">Metfor_0414</name>
</gene>
<dbReference type="PROSITE" id="PS51257">
    <property type="entry name" value="PROKAR_LIPOPROTEIN"/>
    <property type="match status" value="1"/>
</dbReference>
<evidence type="ECO:0000313" key="2">
    <source>
        <dbReference type="EMBL" id="AGB01487.1"/>
    </source>
</evidence>
<dbReference type="OrthoDB" id="98274at2157"/>
<dbReference type="RefSeq" id="WP_015284451.1">
    <property type="nucleotide sequence ID" value="NC_019943.1"/>
</dbReference>
<keyword evidence="1" id="KW-0812">Transmembrane</keyword>
<dbReference type="Proteomes" id="UP000010824">
    <property type="component" value="Chromosome"/>
</dbReference>
<protein>
    <submittedName>
        <fullName evidence="2">Uncharacterized protein</fullName>
    </submittedName>
</protein>
<dbReference type="eggNOG" id="arCOG02559">
    <property type="taxonomic scope" value="Archaea"/>
</dbReference>
<dbReference type="HOGENOM" id="CLU_736951_0_0_2"/>
<dbReference type="InterPro" id="IPR015943">
    <property type="entry name" value="WD40/YVTN_repeat-like_dom_sf"/>
</dbReference>
<keyword evidence="1" id="KW-0472">Membrane</keyword>
<reference evidence="2 3" key="2">
    <citation type="journal article" date="2014" name="Genome Announc.">
        <title>Complete Genome Sequence of Methanoregula formicica SMSPT, a Mesophilic Hydrogenotrophic Methanogen Isolated from a Methanogenic Upflow Anaerobic Sludge Blanket Reactor.</title>
        <authorList>
            <person name="Yamamoto K."/>
            <person name="Tamaki H."/>
            <person name="Cadillo-Quiroz H."/>
            <person name="Imachi H."/>
            <person name="Kyrpides N."/>
            <person name="Woyke T."/>
            <person name="Goodwin L."/>
            <person name="Zinder S.H."/>
            <person name="Kamagata Y."/>
            <person name="Liu W.T."/>
        </authorList>
    </citation>
    <scope>NUCLEOTIDE SEQUENCE [LARGE SCALE GENOMIC DNA]</scope>
    <source>
        <strain evidence="3">DSM 22288 / NBRC 105244 / SMSP</strain>
    </source>
</reference>
<dbReference type="EMBL" id="CP003167">
    <property type="protein sequence ID" value="AGB01487.1"/>
    <property type="molecule type" value="Genomic_DNA"/>
</dbReference>
<dbReference type="SUPFAM" id="SSF50998">
    <property type="entry name" value="Quinoprotein alcohol dehydrogenase-like"/>
    <property type="match status" value="1"/>
</dbReference>
<dbReference type="STRING" id="593750.Metfor_0414"/>
<name>L0H9Q9_METFS</name>
<dbReference type="KEGG" id="mfo:Metfor_0414"/>
<sequence length="397" mass="43336" precursor="true">MERKPHRTPARRWLSAILIGIACGVAAYLFIVNFTTAFSTAQCGLPPMDIQVMKLGPDGTVQWKSRIDSGEDDPAYEIVPVSDGGYVLSGRNDFRIHLPAARLIRLNSSGGVVWDRSYPEYQGAFHGLFPGPAGGVVTGAISPGKILVLDADGNVSREIPFAGYEYSSIIAPDTDGGYFVLAENFSRRDSSLKSLGPDGRERWSRDALPLIALHERSILPVSDGGCLVAGYADDVQELNYLRFDSSGRVVWNAMLGKSWDNRPILMAEIRPGTSEILYESARQSGPPPINILETFSATFDDNGTLVQQWMPDISPPITKTPGQDYLAVRFREKDAGSSYGYGTPHLIVRMREDGMFVWQTPVPSDWRAVIRIVPTRDGGCVVLGSSIQKSGVFSCSG</sequence>
<keyword evidence="1" id="KW-1133">Transmembrane helix</keyword>
<organism evidence="2 3">
    <name type="scientific">Methanoregula formicica (strain DSM 22288 / NBRC 105244 / SMSP)</name>
    <dbReference type="NCBI Taxonomy" id="593750"/>
    <lineage>
        <taxon>Archaea</taxon>
        <taxon>Methanobacteriati</taxon>
        <taxon>Methanobacteriota</taxon>
        <taxon>Stenosarchaea group</taxon>
        <taxon>Methanomicrobia</taxon>
        <taxon>Methanomicrobiales</taxon>
        <taxon>Methanoregulaceae</taxon>
        <taxon>Methanoregula</taxon>
    </lineage>
</organism>
<accession>L0H9Q9</accession>